<dbReference type="SUPFAM" id="SSF53697">
    <property type="entry name" value="SIS domain"/>
    <property type="match status" value="1"/>
</dbReference>
<evidence type="ECO:0000313" key="3">
    <source>
        <dbReference type="Proteomes" id="UP000625210"/>
    </source>
</evidence>
<dbReference type="GO" id="GO:1901135">
    <property type="term" value="P:carbohydrate derivative metabolic process"/>
    <property type="evidence" value="ECO:0007669"/>
    <property type="project" value="InterPro"/>
</dbReference>
<keyword evidence="3" id="KW-1185">Reference proteome</keyword>
<dbReference type="InterPro" id="IPR046348">
    <property type="entry name" value="SIS_dom_sf"/>
</dbReference>
<dbReference type="Proteomes" id="UP000625210">
    <property type="component" value="Unassembled WGS sequence"/>
</dbReference>
<evidence type="ECO:0000313" key="2">
    <source>
        <dbReference type="EMBL" id="GGE15854.1"/>
    </source>
</evidence>
<evidence type="ECO:0000259" key="1">
    <source>
        <dbReference type="PROSITE" id="PS51464"/>
    </source>
</evidence>
<reference evidence="2" key="1">
    <citation type="journal article" date="2014" name="Int. J. Syst. Evol. Microbiol.">
        <title>Complete genome sequence of Corynebacterium casei LMG S-19264T (=DSM 44701T), isolated from a smear-ripened cheese.</title>
        <authorList>
            <consortium name="US DOE Joint Genome Institute (JGI-PGF)"/>
            <person name="Walter F."/>
            <person name="Albersmeier A."/>
            <person name="Kalinowski J."/>
            <person name="Ruckert C."/>
        </authorList>
    </citation>
    <scope>NUCLEOTIDE SEQUENCE</scope>
    <source>
        <strain evidence="2">CGMCC 1.15179</strain>
    </source>
</reference>
<dbReference type="NCBIfam" id="NF002805">
    <property type="entry name" value="PRK02947.1"/>
    <property type="match status" value="1"/>
</dbReference>
<dbReference type="GO" id="GO:0097367">
    <property type="term" value="F:carbohydrate derivative binding"/>
    <property type="evidence" value="ECO:0007669"/>
    <property type="project" value="InterPro"/>
</dbReference>
<sequence>MDQQDIRPEDTVIVVSTSGRNPVPIDVALMAQEKGAFVIGITSFAYAKSQPSKHWSGKTLHQTVDLAIDNHVPPVDTLLNLPLNDNPVSFGPASTVLGAAVLNGIFAETIGILAKKGLTPPVFQSGNLEGASEHNQRLIQRYKGRIPFFNERSSKDIT</sequence>
<dbReference type="InterPro" id="IPR001347">
    <property type="entry name" value="SIS_dom"/>
</dbReference>
<gene>
    <name evidence="2" type="ORF">GCM10011571_16840</name>
</gene>
<dbReference type="PROSITE" id="PS51464">
    <property type="entry name" value="SIS"/>
    <property type="match status" value="1"/>
</dbReference>
<proteinExistence type="predicted"/>
<reference evidence="2" key="2">
    <citation type="submission" date="2020-09" db="EMBL/GenBank/DDBJ databases">
        <authorList>
            <person name="Sun Q."/>
            <person name="Zhou Y."/>
        </authorList>
    </citation>
    <scope>NUCLEOTIDE SEQUENCE</scope>
    <source>
        <strain evidence="2">CGMCC 1.15179</strain>
    </source>
</reference>
<dbReference type="Pfam" id="PF13580">
    <property type="entry name" value="SIS_2"/>
    <property type="match status" value="1"/>
</dbReference>
<dbReference type="EMBL" id="BMHQ01000005">
    <property type="protein sequence ID" value="GGE15854.1"/>
    <property type="molecule type" value="Genomic_DNA"/>
</dbReference>
<comment type="caution">
    <text evidence="2">The sequence shown here is derived from an EMBL/GenBank/DDBJ whole genome shotgun (WGS) entry which is preliminary data.</text>
</comment>
<dbReference type="Gene3D" id="3.40.50.10490">
    <property type="entry name" value="Glucose-6-phosphate isomerase like protein, domain 1"/>
    <property type="match status" value="1"/>
</dbReference>
<dbReference type="AlphaFoldDB" id="A0A8J2VHH1"/>
<protein>
    <recommendedName>
        <fullName evidence="1">SIS domain-containing protein</fullName>
    </recommendedName>
</protein>
<accession>A0A8J2VHH1</accession>
<name>A0A8J2VHH1_9BACL</name>
<feature type="domain" description="SIS" evidence="1">
    <location>
        <begin position="1"/>
        <end position="115"/>
    </location>
</feature>
<organism evidence="2 3">
    <name type="scientific">Marinithermofilum abyssi</name>
    <dbReference type="NCBI Taxonomy" id="1571185"/>
    <lineage>
        <taxon>Bacteria</taxon>
        <taxon>Bacillati</taxon>
        <taxon>Bacillota</taxon>
        <taxon>Bacilli</taxon>
        <taxon>Bacillales</taxon>
        <taxon>Thermoactinomycetaceae</taxon>
        <taxon>Marinithermofilum</taxon>
    </lineage>
</organism>